<gene>
    <name evidence="2" type="ORF">B0F90DRAFT_1709420</name>
</gene>
<feature type="region of interest" description="Disordered" evidence="1">
    <location>
        <begin position="1"/>
        <end position="87"/>
    </location>
</feature>
<feature type="compositionally biased region" description="Basic and acidic residues" evidence="1">
    <location>
        <begin position="16"/>
        <end position="26"/>
    </location>
</feature>
<name>A0AAD4M7K3_9AGAM</name>
<evidence type="ECO:0000313" key="3">
    <source>
        <dbReference type="Proteomes" id="UP001203297"/>
    </source>
</evidence>
<evidence type="ECO:0000313" key="2">
    <source>
        <dbReference type="EMBL" id="KAI0303833.1"/>
    </source>
</evidence>
<dbReference type="PANTHER" id="PTHR31649">
    <property type="entry name" value="AGAP009604-PA"/>
    <property type="match status" value="1"/>
</dbReference>
<sequence>MTSPHRRRSIDSSSEQTEKLKGDDISSRGAQSPFPNTEHHELPPSYTPQTAGQHQVPPSGYRLPLSTSGSPFPGIDRTREAPFTDADGKSPVFIGSALMQYSVHPCKIAPNLRSPCCVPYGGGEFAHQGRYDLLPFVPEQMEFVQTSHGHIPPGRRPVKGGFENTGAELYHGVADINGVKVPGKTGTHLGGCNVAFGGKEHVVKENYGILYD</sequence>
<dbReference type="Proteomes" id="UP001203297">
    <property type="component" value="Unassembled WGS sequence"/>
</dbReference>
<dbReference type="InterPro" id="IPR006616">
    <property type="entry name" value="DM9_repeat"/>
</dbReference>
<feature type="compositionally biased region" description="Basic and acidic residues" evidence="1">
    <location>
        <begin position="76"/>
        <end position="87"/>
    </location>
</feature>
<dbReference type="AlphaFoldDB" id="A0AAD4M7K3"/>
<dbReference type="EMBL" id="WTXG01000008">
    <property type="protein sequence ID" value="KAI0303833.1"/>
    <property type="molecule type" value="Genomic_DNA"/>
</dbReference>
<evidence type="ECO:0000256" key="1">
    <source>
        <dbReference type="SAM" id="MobiDB-lite"/>
    </source>
</evidence>
<proteinExistence type="predicted"/>
<keyword evidence="3" id="KW-1185">Reference proteome</keyword>
<dbReference type="PANTHER" id="PTHR31649:SF1">
    <property type="entry name" value="FARNESOIC ACID O-METHYL TRANSFERASE DOMAIN-CONTAINING PROTEIN"/>
    <property type="match status" value="1"/>
</dbReference>
<organism evidence="2 3">
    <name type="scientific">Multifurca ochricompacta</name>
    <dbReference type="NCBI Taxonomy" id="376703"/>
    <lineage>
        <taxon>Eukaryota</taxon>
        <taxon>Fungi</taxon>
        <taxon>Dikarya</taxon>
        <taxon>Basidiomycota</taxon>
        <taxon>Agaricomycotina</taxon>
        <taxon>Agaricomycetes</taxon>
        <taxon>Russulales</taxon>
        <taxon>Russulaceae</taxon>
        <taxon>Multifurca</taxon>
    </lineage>
</organism>
<protein>
    <submittedName>
        <fullName evidence="2">Uncharacterized protein</fullName>
    </submittedName>
</protein>
<comment type="caution">
    <text evidence="2">The sequence shown here is derived from an EMBL/GenBank/DDBJ whole genome shotgun (WGS) entry which is preliminary data.</text>
</comment>
<accession>A0AAD4M7K3</accession>
<reference evidence="2" key="1">
    <citation type="journal article" date="2022" name="New Phytol.">
        <title>Evolutionary transition to the ectomycorrhizal habit in the genomes of a hyperdiverse lineage of mushroom-forming fungi.</title>
        <authorList>
            <person name="Looney B."/>
            <person name="Miyauchi S."/>
            <person name="Morin E."/>
            <person name="Drula E."/>
            <person name="Courty P.E."/>
            <person name="Kohler A."/>
            <person name="Kuo A."/>
            <person name="LaButti K."/>
            <person name="Pangilinan J."/>
            <person name="Lipzen A."/>
            <person name="Riley R."/>
            <person name="Andreopoulos W."/>
            <person name="He G."/>
            <person name="Johnson J."/>
            <person name="Nolan M."/>
            <person name="Tritt A."/>
            <person name="Barry K.W."/>
            <person name="Grigoriev I.V."/>
            <person name="Nagy L.G."/>
            <person name="Hibbett D."/>
            <person name="Henrissat B."/>
            <person name="Matheny P.B."/>
            <person name="Labbe J."/>
            <person name="Martin F.M."/>
        </authorList>
    </citation>
    <scope>NUCLEOTIDE SEQUENCE</scope>
    <source>
        <strain evidence="2">BPL690</strain>
    </source>
</reference>
<dbReference type="Pfam" id="PF11901">
    <property type="entry name" value="DM9"/>
    <property type="match status" value="1"/>
</dbReference>